<dbReference type="EMBL" id="FN653053">
    <property type="protein sequence ID" value="CBY10202.1"/>
    <property type="molecule type" value="Genomic_DNA"/>
</dbReference>
<dbReference type="InParanoid" id="E4XHY6"/>
<feature type="region of interest" description="Disordered" evidence="1">
    <location>
        <begin position="241"/>
        <end position="262"/>
    </location>
</feature>
<name>E4XHY6_OIKDI</name>
<feature type="domain" description="Reverse transcriptase" evidence="2">
    <location>
        <begin position="1190"/>
        <end position="1456"/>
    </location>
</feature>
<proteinExistence type="predicted"/>
<reference evidence="3" key="1">
    <citation type="journal article" date="2010" name="Science">
        <title>Plasticity of animal genome architecture unmasked by rapid evolution of a pelagic tunicate.</title>
        <authorList>
            <person name="Denoeud F."/>
            <person name="Henriet S."/>
            <person name="Mungpakdee S."/>
            <person name="Aury J.M."/>
            <person name="Da Silva C."/>
            <person name="Brinkmann H."/>
            <person name="Mikhaleva J."/>
            <person name="Olsen L.C."/>
            <person name="Jubin C."/>
            <person name="Canestro C."/>
            <person name="Bouquet J.M."/>
            <person name="Danks G."/>
            <person name="Poulain J."/>
            <person name="Campsteijn C."/>
            <person name="Adamski M."/>
            <person name="Cross I."/>
            <person name="Yadetie F."/>
            <person name="Muffato M."/>
            <person name="Louis A."/>
            <person name="Butcher S."/>
            <person name="Tsagkogeorga G."/>
            <person name="Konrad A."/>
            <person name="Singh S."/>
            <person name="Jensen M.F."/>
            <person name="Cong E.H."/>
            <person name="Eikeseth-Otteraa H."/>
            <person name="Noel B."/>
            <person name="Anthouard V."/>
            <person name="Porcel B.M."/>
            <person name="Kachouri-Lafond R."/>
            <person name="Nishino A."/>
            <person name="Ugolini M."/>
            <person name="Chourrout P."/>
            <person name="Nishida H."/>
            <person name="Aasland R."/>
            <person name="Huzurbazar S."/>
            <person name="Westhof E."/>
            <person name="Delsuc F."/>
            <person name="Lehrach H."/>
            <person name="Reinhardt R."/>
            <person name="Weissenbach J."/>
            <person name="Roy S.W."/>
            <person name="Artiguenave F."/>
            <person name="Postlethwait J.H."/>
            <person name="Manak J.R."/>
            <person name="Thompson E.M."/>
            <person name="Jaillon O."/>
            <person name="Du Pasquier L."/>
            <person name="Boudinot P."/>
            <person name="Liberles D.A."/>
            <person name="Volff J.N."/>
            <person name="Philippe H."/>
            <person name="Lenhard B."/>
            <person name="Roest Crollius H."/>
            <person name="Wincker P."/>
            <person name="Chourrout D."/>
        </authorList>
    </citation>
    <scope>NUCLEOTIDE SEQUENCE [LARGE SCALE GENOMIC DNA]</scope>
</reference>
<dbReference type="Proteomes" id="UP000001307">
    <property type="component" value="Unassembled WGS sequence"/>
</dbReference>
<organism evidence="3">
    <name type="scientific">Oikopleura dioica</name>
    <name type="common">Tunicate</name>
    <dbReference type="NCBI Taxonomy" id="34765"/>
    <lineage>
        <taxon>Eukaryota</taxon>
        <taxon>Metazoa</taxon>
        <taxon>Chordata</taxon>
        <taxon>Tunicata</taxon>
        <taxon>Appendicularia</taxon>
        <taxon>Copelata</taxon>
        <taxon>Oikopleuridae</taxon>
        <taxon>Oikopleura</taxon>
    </lineage>
</organism>
<sequence length="1825" mass="209165">MEMSIDSLLERSNIFKIRKSVSDSSIQSMISTQEVPKTGARMQMESHSQIGTISAARDPLAVAVRRNSISGLPRPVLNEEGEQSMIILDNLVSKKRKLGKESDRMRRTSHRRIDDDRIEEEPEGTSDSNDTSYEFKRTFLTLSKPKTNSTPNKRRRTMNLFDSEMTMPSPIIPSKKVSRRNTISHSEVQKAMSPQRYRCDSVPPSTSSNESTRLTRAAKTKAAAANEQIITVWGRWDTSSMEETTSGSVAEELSEQRNQETDENDKYFAWNEYTDGRRDEYLFSDKEFMEKLKPHVLDERSKEEFDKGLRELGQLIEDNFLSESRKDFDPKIANQRTYIRTSYGRYSHVKSSLVEKAEECIMGSKKYLSVKEYVNAGGHAFIKNDYSSFVRELEEARKQRRKISDWFSSKKGTRMAKARDKYLSIVCQLARKGLWKIEKALEGKMEVALADARMKTQAKKMELIVFQRKLKILSETLTNEEILKELSLSNPTILYKVIPVPTSKELCSLLIDHILTEKYARRKIKDINVQNMTNIMPDKKGKTVITMITHYLNKNPLNYLKIIEEKADFGAFSNRILRTKKTKHAQNNVNKQSEDNAREMIRKGEIPNIKLPQGIPNPQNFLRLELGGNSKNIKDFKSMLGRTVHGLQGVKSEKKKGNEEKLPPQKIINPSNADIHKLVEEINRRNKEAKESNQSLVIVSCNPGKLGPSTIRDIHDNVPDANIILVNELRADPELVGDDVMSPPNFQVYYNADCPNGLVYSATYVSKDYSHLVTKLPNIGTATNIKIKLTEKRSLNISNVYRNIEKQYSDECFYKVNYNSNCLIFADWMEKCVNLSKPDNADVILAGDWNCDTTNPRPQDNSALVERLNRVTKNQKNVIKYNTFFRGKDTASAIDYFMMSDARNAKVQSMNFHREPLKFDGHTGHKITVNVRGLNKLYELKIRSKYDEEGIRKSSMIEAEKLRRSNIKDPEKYIEEAFKVASKIIEDNQTKEASIGLKTHSFRKRQPPDTKKYYEAINFTNSYLYDKEGPGKDFSEEECKALTSFVRSLGIMLKKLQRRDNENMNKKMQEDCQNPLSAAWKITGELLEEPPVRELDENVEELMDEVLKLQKATTLSAETYTKHSFSPKVNVKIDKFRVSVDSKGDGYPAILSEYRKLKDFTKGSTGISRKMLDLFHVSAFFDLIAKPILLAIRNGIYPASWRTNRTVILAKKGRGIRPISISEIFAKILEKIIIAQITEFVENNGLLPSEQNGFRANLSTGTSLAAVNLFACKALDDEEVVSIICIDMKNAFGTPKHANLVKCFGNLFSGNALKIISGSLERWAIVNKDGLMSRREQMEGFGVPQGSVCSPTLFCLYISEIVNVVGKKNKDAQVNIFADDTVLSVKGQTVEEMKRKAEDLLDKMNDKLVDLGLQLVPSKTALMVFGKNNEDSKTKIRVLDTEVEESDTLKYLGSTMGKANGVINYEINNELKISKMRIMSNRIKSIKNYVGSKAANTIHRAFNIGVLNHNLDILPKWKSKTHIKGQNLYTKNLRNSSSDKWYYKEKVYEAIKREERIQALTRAGHPTFFESQMKLFHGQIFKALRFNKCEEVAEELRSCLTMFSVDTGEKIGLIPDIFEEDRIKDDYDYFKKQFGIARKSMIARDQCVINELIKTMIELDHIELRIIPNKNIGRIKKEICWPYNLHKDFNTLPREIRSGVTNLKHKSIVKNYFVKRHKHPENKLDCHECIDKELFMVPEWIEEPTIHEFNNTGEINIIQELKNERIINTGEARFEAICEALDETDRRRPEMNLAVLNGEWMKRGSKKWSLKRCLNEIQSLCGKVL</sequence>
<feature type="region of interest" description="Disordered" evidence="1">
    <location>
        <begin position="186"/>
        <end position="220"/>
    </location>
</feature>
<dbReference type="SUPFAM" id="SSF56672">
    <property type="entry name" value="DNA/RNA polymerases"/>
    <property type="match status" value="1"/>
</dbReference>
<accession>E4XHY6</accession>
<feature type="compositionally biased region" description="Basic and acidic residues" evidence="1">
    <location>
        <begin position="99"/>
        <end position="115"/>
    </location>
</feature>
<protein>
    <recommendedName>
        <fullName evidence="2">Reverse transcriptase domain-containing protein</fullName>
    </recommendedName>
</protein>
<dbReference type="InterPro" id="IPR000477">
    <property type="entry name" value="RT_dom"/>
</dbReference>
<dbReference type="InterPro" id="IPR043502">
    <property type="entry name" value="DNA/RNA_pol_sf"/>
</dbReference>
<dbReference type="PROSITE" id="PS50878">
    <property type="entry name" value="RT_POL"/>
    <property type="match status" value="1"/>
</dbReference>
<evidence type="ECO:0000313" key="4">
    <source>
        <dbReference type="Proteomes" id="UP000001307"/>
    </source>
</evidence>
<dbReference type="SUPFAM" id="SSF56219">
    <property type="entry name" value="DNase I-like"/>
    <property type="match status" value="1"/>
</dbReference>
<evidence type="ECO:0000259" key="2">
    <source>
        <dbReference type="PROSITE" id="PS50878"/>
    </source>
</evidence>
<dbReference type="Gene3D" id="3.60.10.10">
    <property type="entry name" value="Endonuclease/exonuclease/phosphatase"/>
    <property type="match status" value="1"/>
</dbReference>
<dbReference type="OrthoDB" id="416454at2759"/>
<feature type="region of interest" description="Disordered" evidence="1">
    <location>
        <begin position="98"/>
        <end position="133"/>
    </location>
</feature>
<evidence type="ECO:0000256" key="1">
    <source>
        <dbReference type="SAM" id="MobiDB-lite"/>
    </source>
</evidence>
<dbReference type="InterPro" id="IPR036691">
    <property type="entry name" value="Endo/exonu/phosph_ase_sf"/>
</dbReference>
<dbReference type="CDD" id="cd01650">
    <property type="entry name" value="RT_nLTR_like"/>
    <property type="match status" value="1"/>
</dbReference>
<dbReference type="PANTHER" id="PTHR19446">
    <property type="entry name" value="REVERSE TRANSCRIPTASES"/>
    <property type="match status" value="1"/>
</dbReference>
<keyword evidence="4" id="KW-1185">Reference proteome</keyword>
<evidence type="ECO:0000313" key="3">
    <source>
        <dbReference type="EMBL" id="CBY10202.1"/>
    </source>
</evidence>
<dbReference type="Pfam" id="PF00078">
    <property type="entry name" value="RVT_1"/>
    <property type="match status" value="1"/>
</dbReference>
<gene>
    <name evidence="3" type="ORF">GSOID_T00011136001</name>
</gene>